<evidence type="ECO:0000313" key="1">
    <source>
        <dbReference type="EMBL" id="KAJ3779577.1"/>
    </source>
</evidence>
<gene>
    <name evidence="1" type="ORF">GGU10DRAFT_382248</name>
</gene>
<evidence type="ECO:0000313" key="2">
    <source>
        <dbReference type="Proteomes" id="UP001163798"/>
    </source>
</evidence>
<reference evidence="1" key="1">
    <citation type="submission" date="2022-08" db="EMBL/GenBank/DDBJ databases">
        <authorList>
            <consortium name="DOE Joint Genome Institute"/>
            <person name="Min B."/>
            <person name="Riley R."/>
            <person name="Sierra-Patev S."/>
            <person name="Naranjo-Ortiz M."/>
            <person name="Looney B."/>
            <person name="Konkel Z."/>
            <person name="Slot J.C."/>
            <person name="Sakamoto Y."/>
            <person name="Steenwyk J.L."/>
            <person name="Rokas A."/>
            <person name="Carro J."/>
            <person name="Camarero S."/>
            <person name="Ferreira P."/>
            <person name="Molpeceres G."/>
            <person name="Ruiz-Duenas F.J."/>
            <person name="Serrano A."/>
            <person name="Henrissat B."/>
            <person name="Drula E."/>
            <person name="Hughes K.W."/>
            <person name="Mata J.L."/>
            <person name="Ishikawa N.K."/>
            <person name="Vargas-Isla R."/>
            <person name="Ushijima S."/>
            <person name="Smith C.A."/>
            <person name="Ahrendt S."/>
            <person name="Andreopoulos W."/>
            <person name="He G."/>
            <person name="Labutti K."/>
            <person name="Lipzen A."/>
            <person name="Ng V."/>
            <person name="Sandor L."/>
            <person name="Barry K."/>
            <person name="Martinez A.T."/>
            <person name="Xiao Y."/>
            <person name="Gibbons J.G."/>
            <person name="Terashima K."/>
            <person name="Hibbett D.S."/>
            <person name="Grigoriev I.V."/>
        </authorList>
    </citation>
    <scope>NUCLEOTIDE SEQUENCE</scope>
    <source>
        <strain evidence="1">TFB10291</strain>
    </source>
</reference>
<name>A0AA38KSN1_9AGAR</name>
<dbReference type="EMBL" id="MU794605">
    <property type="protein sequence ID" value="KAJ3779577.1"/>
    <property type="molecule type" value="Genomic_DNA"/>
</dbReference>
<dbReference type="AlphaFoldDB" id="A0AA38KSN1"/>
<keyword evidence="2" id="KW-1185">Reference proteome</keyword>
<proteinExistence type="predicted"/>
<organism evidence="1 2">
    <name type="scientific">Lentinula aff. detonsa</name>
    <dbReference type="NCBI Taxonomy" id="2804958"/>
    <lineage>
        <taxon>Eukaryota</taxon>
        <taxon>Fungi</taxon>
        <taxon>Dikarya</taxon>
        <taxon>Basidiomycota</taxon>
        <taxon>Agaricomycotina</taxon>
        <taxon>Agaricomycetes</taxon>
        <taxon>Agaricomycetidae</taxon>
        <taxon>Agaricales</taxon>
        <taxon>Marasmiineae</taxon>
        <taxon>Omphalotaceae</taxon>
        <taxon>Lentinula</taxon>
    </lineage>
</organism>
<sequence length="119" mass="13098">MVYWDLPLRSQYMMLLVKILSPVPQLTSSYTGAAAYNSTTFEPPALPDPLPSLSLDLNIQTNPSSSGLSITQSGAFMGFSVEMSVANQVLGKNSYVSHVFFWIGDFMLQRPGPFFKSHS</sequence>
<protein>
    <submittedName>
        <fullName evidence="1">Uncharacterized protein</fullName>
    </submittedName>
</protein>
<dbReference type="Proteomes" id="UP001163798">
    <property type="component" value="Unassembled WGS sequence"/>
</dbReference>
<comment type="caution">
    <text evidence="1">The sequence shown here is derived from an EMBL/GenBank/DDBJ whole genome shotgun (WGS) entry which is preliminary data.</text>
</comment>
<accession>A0AA38KSN1</accession>